<reference evidence="13 14" key="1">
    <citation type="submission" date="2023-10" db="EMBL/GenBank/DDBJ databases">
        <title>Noviherbaspirillum sp. CPCC 100848 genome assembly.</title>
        <authorList>
            <person name="Li X.Y."/>
            <person name="Fang X.M."/>
        </authorList>
    </citation>
    <scope>NUCLEOTIDE SEQUENCE [LARGE SCALE GENOMIC DNA]</scope>
    <source>
        <strain evidence="13 14">CPCC 100848</strain>
    </source>
</reference>
<dbReference type="Pfam" id="PF01475">
    <property type="entry name" value="FUR"/>
    <property type="match status" value="1"/>
</dbReference>
<gene>
    <name evidence="12" type="primary">fur</name>
    <name evidence="13" type="ORF">RY831_27245</name>
</gene>
<dbReference type="InterPro" id="IPR036388">
    <property type="entry name" value="WH-like_DNA-bd_sf"/>
</dbReference>
<keyword evidence="6 12" id="KW-0678">Repressor</keyword>
<dbReference type="RefSeq" id="WP_151639339.1">
    <property type="nucleotide sequence ID" value="NZ_JAWIIV010000038.1"/>
</dbReference>
<accession>A0ABU6JHU1</accession>
<evidence type="ECO:0000256" key="11">
    <source>
        <dbReference type="ARBA" id="ARBA00023163"/>
    </source>
</evidence>
<evidence type="ECO:0000256" key="10">
    <source>
        <dbReference type="ARBA" id="ARBA00023125"/>
    </source>
</evidence>
<evidence type="ECO:0000256" key="3">
    <source>
        <dbReference type="ARBA" id="ARBA00011738"/>
    </source>
</evidence>
<keyword evidence="9 12" id="KW-0805">Transcription regulation</keyword>
<comment type="similarity">
    <text evidence="2 12">Belongs to the Fur family.</text>
</comment>
<dbReference type="InterPro" id="IPR036390">
    <property type="entry name" value="WH_DNA-bd_sf"/>
</dbReference>
<keyword evidence="11 12" id="KW-0804">Transcription</keyword>
<keyword evidence="10 12" id="KW-0238">DNA-binding</keyword>
<dbReference type="InterPro" id="IPR043135">
    <property type="entry name" value="Fur_C"/>
</dbReference>
<keyword evidence="12" id="KW-0408">Iron</keyword>
<organism evidence="13 14">
    <name type="scientific">Noviherbaspirillum album</name>
    <dbReference type="NCBI Taxonomy" id="3080276"/>
    <lineage>
        <taxon>Bacteria</taxon>
        <taxon>Pseudomonadati</taxon>
        <taxon>Pseudomonadota</taxon>
        <taxon>Betaproteobacteria</taxon>
        <taxon>Burkholderiales</taxon>
        <taxon>Oxalobacteraceae</taxon>
        <taxon>Noviherbaspirillum</taxon>
    </lineage>
</organism>
<keyword evidence="14" id="KW-1185">Reference proteome</keyword>
<comment type="subunit">
    <text evidence="3 12">Homodimer.</text>
</comment>
<evidence type="ECO:0000256" key="2">
    <source>
        <dbReference type="ARBA" id="ARBA00007957"/>
    </source>
</evidence>
<evidence type="ECO:0000256" key="8">
    <source>
        <dbReference type="ARBA" id="ARBA00022833"/>
    </source>
</evidence>
<evidence type="ECO:0000256" key="12">
    <source>
        <dbReference type="RuleBase" id="RU364037"/>
    </source>
</evidence>
<dbReference type="Proteomes" id="UP001352263">
    <property type="component" value="Unassembled WGS sequence"/>
</dbReference>
<sequence length="140" mass="16134">MDIPKQIRDCGLRATLPRVRVLQLFHEHPGKHLSADDISHLLANEKINVILPTVYRVLMQFADANILIRHTFDAERAVFELNEGSHHDHLICTKCGRVDEFIDEAIERRQKAVAQQRRFVLQTHTLTLYGLCAQCASRVR</sequence>
<dbReference type="InterPro" id="IPR002481">
    <property type="entry name" value="FUR"/>
</dbReference>
<dbReference type="PANTHER" id="PTHR33202">
    <property type="entry name" value="ZINC UPTAKE REGULATION PROTEIN"/>
    <property type="match status" value="1"/>
</dbReference>
<dbReference type="Gene3D" id="3.30.1490.190">
    <property type="match status" value="1"/>
</dbReference>
<evidence type="ECO:0000256" key="6">
    <source>
        <dbReference type="ARBA" id="ARBA00022491"/>
    </source>
</evidence>
<proteinExistence type="inferred from homology"/>
<evidence type="ECO:0000256" key="4">
    <source>
        <dbReference type="ARBA" id="ARBA00020910"/>
    </source>
</evidence>
<dbReference type="EMBL" id="JAWIIV010000038">
    <property type="protein sequence ID" value="MEC4722860.1"/>
    <property type="molecule type" value="Genomic_DNA"/>
</dbReference>
<keyword evidence="7 12" id="KW-0479">Metal-binding</keyword>
<protein>
    <recommendedName>
        <fullName evidence="4 12">Ferric uptake regulation protein</fullName>
    </recommendedName>
</protein>
<comment type="subcellular location">
    <subcellularLocation>
        <location evidence="1 12">Cytoplasm</location>
    </subcellularLocation>
</comment>
<evidence type="ECO:0000313" key="13">
    <source>
        <dbReference type="EMBL" id="MEC4722860.1"/>
    </source>
</evidence>
<keyword evidence="5 12" id="KW-0963">Cytoplasm</keyword>
<dbReference type="Gene3D" id="1.10.10.10">
    <property type="entry name" value="Winged helix-like DNA-binding domain superfamily/Winged helix DNA-binding domain"/>
    <property type="match status" value="1"/>
</dbReference>
<dbReference type="CDD" id="cd07153">
    <property type="entry name" value="Fur_like"/>
    <property type="match status" value="1"/>
</dbReference>
<evidence type="ECO:0000256" key="7">
    <source>
        <dbReference type="ARBA" id="ARBA00022723"/>
    </source>
</evidence>
<keyword evidence="8 12" id="KW-0862">Zinc</keyword>
<evidence type="ECO:0000256" key="1">
    <source>
        <dbReference type="ARBA" id="ARBA00004496"/>
    </source>
</evidence>
<evidence type="ECO:0000313" key="14">
    <source>
        <dbReference type="Proteomes" id="UP001352263"/>
    </source>
</evidence>
<evidence type="ECO:0000256" key="5">
    <source>
        <dbReference type="ARBA" id="ARBA00022490"/>
    </source>
</evidence>
<comment type="caution">
    <text evidence="13">The sequence shown here is derived from an EMBL/GenBank/DDBJ whole genome shotgun (WGS) entry which is preliminary data.</text>
</comment>
<dbReference type="PANTHER" id="PTHR33202:SF2">
    <property type="entry name" value="FERRIC UPTAKE REGULATION PROTEIN"/>
    <property type="match status" value="1"/>
</dbReference>
<dbReference type="SUPFAM" id="SSF46785">
    <property type="entry name" value="Winged helix' DNA-binding domain"/>
    <property type="match status" value="1"/>
</dbReference>
<evidence type="ECO:0000256" key="9">
    <source>
        <dbReference type="ARBA" id="ARBA00023015"/>
    </source>
</evidence>
<name>A0ABU6JHU1_9BURK</name>